<dbReference type="SMART" id="SM00091">
    <property type="entry name" value="PAS"/>
    <property type="match status" value="2"/>
</dbReference>
<dbReference type="EC" id="2.7.13.3" evidence="2"/>
<sequence length="703" mass="76582">MELEAEVATLRKALARTGLLADGGGACRAGELGEEWARGAAEMKPAHEMASEEARLGQKTAADNERLPQDIAAQAGSCTALLRREEQSGVILDSAADYAIFTTDLDRRVMSWNAGAERLLGWTAEEMVGRTADIIFIPEDRARGEPERAAGGALAEGRAEDERWCQRKDGSRFWGSGLVLLLRERAADPGAPPLGFLKVIRNQTERRRAEEALRESEARWRRIFEHMHEGFALCEMVWSADGTPIDLRFLDVNPAWERLTGIPAAATLGHLATKIFSGIEDIWISTYARVVETGEPAHFVRYLGPVARWFEVLAYRTEPGRFAALFLNVTERRAAEVRRDALVELGDRLRDLRDSAEIAGTAAEVIGRALGVARAGYGTVNASRKIFRVERDWADGQVASSAGDWRLGDFWTGFAEELGRGEVVAVDDVAQDPRTEGSSDSYLARGVQSFLKVPVVAEGRVAAILYLQDTVPRRWSAEEIVFVRGAAERAWALAERARAEERGRLLLNELNHRVKNTLAVVQSIALQTARGAADLPSFSGAFQARLIALARAHDLLMREHWEGAVLNAVIRAALDPFALDAAQVDLSGCASDVALPPAAALALAMAMHELATNARKHGAFSVPEGRVSILCHGVDHGDGALVVEWTERGGPRVDGPPARRGFGLRLLERGLATKTGVGADIRFEPEGVRCTLRLAPLPVDSQT</sequence>
<organism evidence="9 10">
    <name type="scientific">Siccirubricoccus deserti</name>
    <dbReference type="NCBI Taxonomy" id="2013562"/>
    <lineage>
        <taxon>Bacteria</taxon>
        <taxon>Pseudomonadati</taxon>
        <taxon>Pseudomonadota</taxon>
        <taxon>Alphaproteobacteria</taxon>
        <taxon>Acetobacterales</taxon>
        <taxon>Roseomonadaceae</taxon>
        <taxon>Siccirubricoccus</taxon>
    </lineage>
</organism>
<dbReference type="SUPFAM" id="SSF55785">
    <property type="entry name" value="PYP-like sensor domain (PAS domain)"/>
    <property type="match status" value="2"/>
</dbReference>
<evidence type="ECO:0000313" key="9">
    <source>
        <dbReference type="EMBL" id="MBC4017770.1"/>
    </source>
</evidence>
<dbReference type="Pfam" id="PF01590">
    <property type="entry name" value="GAF"/>
    <property type="match status" value="1"/>
</dbReference>
<evidence type="ECO:0000256" key="4">
    <source>
        <dbReference type="ARBA" id="ARBA00022679"/>
    </source>
</evidence>
<keyword evidence="10" id="KW-1185">Reference proteome</keyword>
<dbReference type="AlphaFoldDB" id="A0A9X0UJ60"/>
<dbReference type="InterPro" id="IPR035965">
    <property type="entry name" value="PAS-like_dom_sf"/>
</dbReference>
<dbReference type="GO" id="GO:0006355">
    <property type="term" value="P:regulation of DNA-templated transcription"/>
    <property type="evidence" value="ECO:0007669"/>
    <property type="project" value="InterPro"/>
</dbReference>
<dbReference type="NCBIfam" id="TIGR00229">
    <property type="entry name" value="sensory_box"/>
    <property type="match status" value="1"/>
</dbReference>
<evidence type="ECO:0000256" key="7">
    <source>
        <dbReference type="ARBA" id="ARBA00022840"/>
    </source>
</evidence>
<comment type="catalytic activity">
    <reaction evidence="1">
        <text>ATP + protein L-histidine = ADP + protein N-phospho-L-histidine.</text>
        <dbReference type="EC" id="2.7.13.3"/>
    </reaction>
</comment>
<dbReference type="Pfam" id="PF07536">
    <property type="entry name" value="HWE_HK"/>
    <property type="match status" value="1"/>
</dbReference>
<keyword evidence="6" id="KW-0418">Kinase</keyword>
<dbReference type="InterPro" id="IPR003018">
    <property type="entry name" value="GAF"/>
</dbReference>
<dbReference type="Gene3D" id="3.30.450.20">
    <property type="entry name" value="PAS domain"/>
    <property type="match status" value="2"/>
</dbReference>
<feature type="domain" description="PAS" evidence="8">
    <location>
        <begin position="84"/>
        <end position="141"/>
    </location>
</feature>
<evidence type="ECO:0000256" key="2">
    <source>
        <dbReference type="ARBA" id="ARBA00012438"/>
    </source>
</evidence>
<dbReference type="InterPro" id="IPR000014">
    <property type="entry name" value="PAS"/>
</dbReference>
<dbReference type="PANTHER" id="PTHR41523">
    <property type="entry name" value="TWO-COMPONENT SYSTEM SENSOR PROTEIN"/>
    <property type="match status" value="1"/>
</dbReference>
<accession>A0A9X0UJ60</accession>
<dbReference type="InterPro" id="IPR029016">
    <property type="entry name" value="GAF-like_dom_sf"/>
</dbReference>
<keyword evidence="3" id="KW-0597">Phosphoprotein</keyword>
<dbReference type="InterPro" id="IPR013767">
    <property type="entry name" value="PAS_fold"/>
</dbReference>
<evidence type="ECO:0000256" key="5">
    <source>
        <dbReference type="ARBA" id="ARBA00022741"/>
    </source>
</evidence>
<dbReference type="Gene3D" id="3.30.450.40">
    <property type="match status" value="1"/>
</dbReference>
<dbReference type="Gene3D" id="3.30.565.10">
    <property type="entry name" value="Histidine kinase-like ATPase, C-terminal domain"/>
    <property type="match status" value="1"/>
</dbReference>
<dbReference type="PANTHER" id="PTHR41523:SF7">
    <property type="entry name" value="HISTIDINE KINASE"/>
    <property type="match status" value="1"/>
</dbReference>
<dbReference type="SMART" id="SM00911">
    <property type="entry name" value="HWE_HK"/>
    <property type="match status" value="1"/>
</dbReference>
<dbReference type="InterPro" id="IPR011102">
    <property type="entry name" value="Sig_transdc_His_kinase_HWE"/>
</dbReference>
<dbReference type="SUPFAM" id="SSF55781">
    <property type="entry name" value="GAF domain-like"/>
    <property type="match status" value="1"/>
</dbReference>
<comment type="caution">
    <text evidence="9">The sequence shown here is derived from an EMBL/GenBank/DDBJ whole genome shotgun (WGS) entry which is preliminary data.</text>
</comment>
<dbReference type="EMBL" id="JACOMF010000034">
    <property type="protein sequence ID" value="MBC4017770.1"/>
    <property type="molecule type" value="Genomic_DNA"/>
</dbReference>
<dbReference type="SMART" id="SM00065">
    <property type="entry name" value="GAF"/>
    <property type="match status" value="1"/>
</dbReference>
<gene>
    <name evidence="9" type="ORF">H7965_20920</name>
</gene>
<dbReference type="InterPro" id="IPR036890">
    <property type="entry name" value="HATPase_C_sf"/>
</dbReference>
<keyword evidence="4" id="KW-0808">Transferase</keyword>
<dbReference type="Proteomes" id="UP000600101">
    <property type="component" value="Unassembled WGS sequence"/>
</dbReference>
<evidence type="ECO:0000313" key="10">
    <source>
        <dbReference type="Proteomes" id="UP000600101"/>
    </source>
</evidence>
<dbReference type="GO" id="GO:0005524">
    <property type="term" value="F:ATP binding"/>
    <property type="evidence" value="ECO:0007669"/>
    <property type="project" value="UniProtKB-KW"/>
</dbReference>
<name>A0A9X0UJ60_9PROT</name>
<dbReference type="PROSITE" id="PS50112">
    <property type="entry name" value="PAS"/>
    <property type="match status" value="1"/>
</dbReference>
<keyword evidence="7" id="KW-0067">ATP-binding</keyword>
<dbReference type="Pfam" id="PF00989">
    <property type="entry name" value="PAS"/>
    <property type="match status" value="1"/>
</dbReference>
<evidence type="ECO:0000256" key="3">
    <source>
        <dbReference type="ARBA" id="ARBA00022553"/>
    </source>
</evidence>
<protein>
    <recommendedName>
        <fullName evidence="2">histidine kinase</fullName>
        <ecNumber evidence="2">2.7.13.3</ecNumber>
    </recommendedName>
</protein>
<keyword evidence="5" id="KW-0547">Nucleotide-binding</keyword>
<dbReference type="GO" id="GO:0004673">
    <property type="term" value="F:protein histidine kinase activity"/>
    <property type="evidence" value="ECO:0007669"/>
    <property type="project" value="UniProtKB-EC"/>
</dbReference>
<dbReference type="Pfam" id="PF13188">
    <property type="entry name" value="PAS_8"/>
    <property type="match status" value="1"/>
</dbReference>
<proteinExistence type="predicted"/>
<evidence type="ECO:0000256" key="1">
    <source>
        <dbReference type="ARBA" id="ARBA00000085"/>
    </source>
</evidence>
<evidence type="ECO:0000259" key="8">
    <source>
        <dbReference type="PROSITE" id="PS50112"/>
    </source>
</evidence>
<dbReference type="RefSeq" id="WP_186772525.1">
    <property type="nucleotide sequence ID" value="NZ_JACOMF010000034.1"/>
</dbReference>
<evidence type="ECO:0000256" key="6">
    <source>
        <dbReference type="ARBA" id="ARBA00022777"/>
    </source>
</evidence>
<dbReference type="CDD" id="cd00130">
    <property type="entry name" value="PAS"/>
    <property type="match status" value="1"/>
</dbReference>
<reference evidence="9" key="1">
    <citation type="submission" date="2020-08" db="EMBL/GenBank/DDBJ databases">
        <authorList>
            <person name="Hu Y."/>
            <person name="Nguyen S.V."/>
            <person name="Li F."/>
            <person name="Fanning S."/>
        </authorList>
    </citation>
    <scope>NUCLEOTIDE SEQUENCE</scope>
    <source>
        <strain evidence="9">SYSU D8009</strain>
    </source>
</reference>